<dbReference type="InterPro" id="IPR000209">
    <property type="entry name" value="Peptidase_S8/S53_dom"/>
</dbReference>
<feature type="transmembrane region" description="Helical" evidence="8">
    <location>
        <begin position="524"/>
        <end position="541"/>
    </location>
</feature>
<accession>A0A9Q4L0L7</accession>
<dbReference type="InterPro" id="IPR036852">
    <property type="entry name" value="Peptidase_S8/S53_dom_sf"/>
</dbReference>
<dbReference type="InterPro" id="IPR015500">
    <property type="entry name" value="Peptidase_S8_subtilisin-rel"/>
</dbReference>
<keyword evidence="11" id="KW-1185">Reference proteome</keyword>
<dbReference type="PROSITE" id="PS00137">
    <property type="entry name" value="SUBTILASE_HIS"/>
    <property type="match status" value="1"/>
</dbReference>
<dbReference type="Gene3D" id="3.40.50.200">
    <property type="entry name" value="Peptidase S8/S53 domain"/>
    <property type="match status" value="1"/>
</dbReference>
<dbReference type="GO" id="GO:0006508">
    <property type="term" value="P:proteolysis"/>
    <property type="evidence" value="ECO:0007669"/>
    <property type="project" value="UniProtKB-KW"/>
</dbReference>
<evidence type="ECO:0000256" key="3">
    <source>
        <dbReference type="ARBA" id="ARBA00022801"/>
    </source>
</evidence>
<evidence type="ECO:0000256" key="7">
    <source>
        <dbReference type="RuleBase" id="RU003355"/>
    </source>
</evidence>
<evidence type="ECO:0000256" key="1">
    <source>
        <dbReference type="ARBA" id="ARBA00011073"/>
    </source>
</evidence>
<dbReference type="Proteomes" id="UP001154061">
    <property type="component" value="Unassembled WGS sequence"/>
</dbReference>
<evidence type="ECO:0000256" key="6">
    <source>
        <dbReference type="PROSITE-ProRule" id="PRU01240"/>
    </source>
</evidence>
<evidence type="ECO:0000259" key="9">
    <source>
        <dbReference type="Pfam" id="PF00082"/>
    </source>
</evidence>
<dbReference type="RefSeq" id="WP_277519765.1">
    <property type="nucleotide sequence ID" value="NZ_JAMQOT010000001.1"/>
</dbReference>
<protein>
    <submittedName>
        <fullName evidence="10">S8 family serine peptidase</fullName>
    </submittedName>
</protein>
<dbReference type="EMBL" id="JAMQOT010000001">
    <property type="protein sequence ID" value="MDF9744282.1"/>
    <property type="molecule type" value="Genomic_DNA"/>
</dbReference>
<keyword evidence="8" id="KW-1133">Transmembrane helix</keyword>
<feature type="active site" description="Charge relay system" evidence="5 6">
    <location>
        <position position="420"/>
    </location>
</feature>
<comment type="similarity">
    <text evidence="1 6 7">Belongs to the peptidase S8 family.</text>
</comment>
<dbReference type="PANTHER" id="PTHR43806:SF11">
    <property type="entry name" value="CEREVISIN-RELATED"/>
    <property type="match status" value="1"/>
</dbReference>
<dbReference type="GO" id="GO:0004252">
    <property type="term" value="F:serine-type endopeptidase activity"/>
    <property type="evidence" value="ECO:0007669"/>
    <property type="project" value="UniProtKB-UniRule"/>
</dbReference>
<gene>
    <name evidence="10" type="ORF">NDI89_01665</name>
</gene>
<keyword evidence="2 6" id="KW-0645">Protease</keyword>
<dbReference type="PROSITE" id="PS51257">
    <property type="entry name" value="PROKAR_LIPOPROTEIN"/>
    <property type="match status" value="1"/>
</dbReference>
<keyword evidence="8" id="KW-0812">Transmembrane</keyword>
<name>A0A9Q4L0L7_9EURY</name>
<evidence type="ECO:0000256" key="2">
    <source>
        <dbReference type="ARBA" id="ARBA00022670"/>
    </source>
</evidence>
<evidence type="ECO:0000313" key="11">
    <source>
        <dbReference type="Proteomes" id="UP001154061"/>
    </source>
</evidence>
<evidence type="ECO:0000256" key="8">
    <source>
        <dbReference type="SAM" id="Phobius"/>
    </source>
</evidence>
<dbReference type="AlphaFoldDB" id="A0A9Q4L0L7"/>
<evidence type="ECO:0000256" key="4">
    <source>
        <dbReference type="ARBA" id="ARBA00022825"/>
    </source>
</evidence>
<dbReference type="PRINTS" id="PR00723">
    <property type="entry name" value="SUBTILISIN"/>
</dbReference>
<feature type="active site" description="Charge relay system" evidence="5 6">
    <location>
        <position position="202"/>
    </location>
</feature>
<dbReference type="PANTHER" id="PTHR43806">
    <property type="entry name" value="PEPTIDASE S8"/>
    <property type="match status" value="1"/>
</dbReference>
<comment type="caution">
    <text evidence="10">The sequence shown here is derived from an EMBL/GenBank/DDBJ whole genome shotgun (WGS) entry which is preliminary data.</text>
</comment>
<dbReference type="InterPro" id="IPR023828">
    <property type="entry name" value="Peptidase_S8_Ser-AS"/>
</dbReference>
<evidence type="ECO:0000256" key="5">
    <source>
        <dbReference type="PIRSR" id="PIRSR615500-1"/>
    </source>
</evidence>
<dbReference type="SUPFAM" id="SSF52743">
    <property type="entry name" value="Subtilisin-like"/>
    <property type="match status" value="1"/>
</dbReference>
<dbReference type="Pfam" id="PF00082">
    <property type="entry name" value="Peptidase_S8"/>
    <property type="match status" value="1"/>
</dbReference>
<keyword evidence="4 6" id="KW-0720">Serine protease</keyword>
<keyword evidence="8" id="KW-0472">Membrane</keyword>
<reference evidence="10" key="1">
    <citation type="submission" date="2022-06" db="EMBL/GenBank/DDBJ databases">
        <title>Natrinema sp. a new haloarchaeum isolate from saline soil.</title>
        <authorList>
            <person name="Strakova D."/>
            <person name="Galisteo C."/>
            <person name="Sanchez-Porro C."/>
            <person name="Ventosa A."/>
        </authorList>
    </citation>
    <scope>NUCLEOTIDE SEQUENCE</scope>
    <source>
        <strain evidence="10">S1CR25-10</strain>
    </source>
</reference>
<feature type="domain" description="Peptidase S8/S53" evidence="9">
    <location>
        <begin position="193"/>
        <end position="482"/>
    </location>
</feature>
<feature type="active site" description="Charge relay system" evidence="5 6">
    <location>
        <position position="249"/>
    </location>
</feature>
<sequence length="548" mass="55901">MASGRSGRVCLSVFAVVACLVVASVFGPVALGASFATDAASEPADDSIVIDEDLPTNGTTVEVVVRLAEATVPETASEAATERRLENHADSTQDPLLEYVRERNGLQAEETFWLTNAVLIDVDTDAVDYEVFERFGAVEAVHENFAVSVPDQPAGVNAAASGSTAPTANARRTTAGLAQVNAPAVWDAYDTQGEGARVAVLDTGVDASHPDIELATDDPSDPTYPGGWAEFDATGGRVAGSTPHDTGSHGTHVSGTVAGGATTGTAIGVAPEAELLHGLVLSDTSGSFAQVVAGMEWAVREDADVISMSLGVTGTLAPFIDPVRNARDSGSIVVGAIGNEGPETSGSPGNVYETISVGAIDGNGTVPSFSGGQRLDRAEWVGAPDDWNAPQSYIVPDVVAPGVAVVSAVPGGYMAMPGTSMAAPHVSGTIALLVSIEPDATPEEIELALTGTARVPESYVPGSNATVDESDGATIDSRYGHGIVDAEATADALVEARGGVESTMANDSNATADRTDGSGFRSQPLFAVGALVLGVFLTAIARRRTGRR</sequence>
<dbReference type="PROSITE" id="PS51892">
    <property type="entry name" value="SUBTILASE"/>
    <property type="match status" value="1"/>
</dbReference>
<dbReference type="InterPro" id="IPR022398">
    <property type="entry name" value="Peptidase_S8_His-AS"/>
</dbReference>
<keyword evidence="3 6" id="KW-0378">Hydrolase</keyword>
<evidence type="ECO:0000313" key="10">
    <source>
        <dbReference type="EMBL" id="MDF9744282.1"/>
    </source>
</evidence>
<dbReference type="PROSITE" id="PS00136">
    <property type="entry name" value="SUBTILASE_ASP"/>
    <property type="match status" value="1"/>
</dbReference>
<dbReference type="PROSITE" id="PS00138">
    <property type="entry name" value="SUBTILASE_SER"/>
    <property type="match status" value="1"/>
</dbReference>
<proteinExistence type="inferred from homology"/>
<organism evidence="10 11">
    <name type="scientific">Natrinema salsiterrestre</name>
    <dbReference type="NCBI Taxonomy" id="2950540"/>
    <lineage>
        <taxon>Archaea</taxon>
        <taxon>Methanobacteriati</taxon>
        <taxon>Methanobacteriota</taxon>
        <taxon>Stenosarchaea group</taxon>
        <taxon>Halobacteria</taxon>
        <taxon>Halobacteriales</taxon>
        <taxon>Natrialbaceae</taxon>
        <taxon>Natrinema</taxon>
    </lineage>
</organism>
<dbReference type="InterPro" id="IPR050131">
    <property type="entry name" value="Peptidase_S8_subtilisin-like"/>
</dbReference>
<dbReference type="InterPro" id="IPR023827">
    <property type="entry name" value="Peptidase_S8_Asp-AS"/>
</dbReference>